<accession>A0A1M6BL77</accession>
<gene>
    <name evidence="2" type="ORF">SAMN02745216_00011</name>
</gene>
<evidence type="ECO:0000313" key="2">
    <source>
        <dbReference type="EMBL" id="SHI49263.1"/>
    </source>
</evidence>
<reference evidence="3" key="1">
    <citation type="submission" date="2016-11" db="EMBL/GenBank/DDBJ databases">
        <authorList>
            <person name="Varghese N."/>
            <person name="Submissions S."/>
        </authorList>
    </citation>
    <scope>NUCLEOTIDE SEQUENCE [LARGE SCALE GENOMIC DNA]</scope>
    <source>
        <strain evidence="3">DSM 16219</strain>
    </source>
</reference>
<evidence type="ECO:0000256" key="1">
    <source>
        <dbReference type="SAM" id="Phobius"/>
    </source>
</evidence>
<proteinExistence type="predicted"/>
<dbReference type="Gene3D" id="2.40.50.140">
    <property type="entry name" value="Nucleic acid-binding proteins"/>
    <property type="match status" value="1"/>
</dbReference>
<keyword evidence="1" id="KW-1133">Transmembrane helix</keyword>
<keyword evidence="1" id="KW-0812">Transmembrane</keyword>
<dbReference type="AlphaFoldDB" id="A0A1M6BL77"/>
<dbReference type="EMBL" id="FQZU01000001">
    <property type="protein sequence ID" value="SHI49263.1"/>
    <property type="molecule type" value="Genomic_DNA"/>
</dbReference>
<dbReference type="RefSeq" id="WP_073471695.1">
    <property type="nucleotide sequence ID" value="NZ_FQZU01000001.1"/>
</dbReference>
<keyword evidence="2" id="KW-0378">Hydrolase</keyword>
<feature type="transmembrane region" description="Helical" evidence="1">
    <location>
        <begin position="6"/>
        <end position="24"/>
    </location>
</feature>
<feature type="transmembrane region" description="Helical" evidence="1">
    <location>
        <begin position="72"/>
        <end position="93"/>
    </location>
</feature>
<dbReference type="GO" id="GO:0008233">
    <property type="term" value="F:peptidase activity"/>
    <property type="evidence" value="ECO:0007669"/>
    <property type="project" value="UniProtKB-KW"/>
</dbReference>
<dbReference type="OrthoDB" id="5517185at2"/>
<dbReference type="STRING" id="1121393.SAMN02745216_00011"/>
<keyword evidence="1" id="KW-0472">Membrane</keyword>
<name>A0A1M6BL77_9BACT</name>
<keyword evidence="2" id="KW-0645">Protease</keyword>
<evidence type="ECO:0000313" key="3">
    <source>
        <dbReference type="Proteomes" id="UP000183994"/>
    </source>
</evidence>
<dbReference type="InterPro" id="IPR012340">
    <property type="entry name" value="NA-bd_OB-fold"/>
</dbReference>
<dbReference type="Proteomes" id="UP000183994">
    <property type="component" value="Unassembled WGS sequence"/>
</dbReference>
<organism evidence="2 3">
    <name type="scientific">Desulfatibacillum alkenivorans DSM 16219</name>
    <dbReference type="NCBI Taxonomy" id="1121393"/>
    <lineage>
        <taxon>Bacteria</taxon>
        <taxon>Pseudomonadati</taxon>
        <taxon>Thermodesulfobacteriota</taxon>
        <taxon>Desulfobacteria</taxon>
        <taxon>Desulfobacterales</taxon>
        <taxon>Desulfatibacillaceae</taxon>
        <taxon>Desulfatibacillum</taxon>
    </lineage>
</organism>
<protein>
    <submittedName>
        <fullName evidence="2">Membrane protein implicated in regulation of membrane protease activity</fullName>
    </submittedName>
</protein>
<keyword evidence="3" id="KW-1185">Reference proteome</keyword>
<dbReference type="GO" id="GO:0006508">
    <property type="term" value="P:proteolysis"/>
    <property type="evidence" value="ECO:0007669"/>
    <property type="project" value="UniProtKB-KW"/>
</dbReference>
<sequence length="201" mass="21266">MDGLNTLEIFYLFCALLGGILVVFRMIMQVLGAADVDMDSGGGVGGDMGGDVGGDVGGDASGHDDSDAGFKLLSMHGLSSFMLMFGLVGYIVYHNERAGVALSLVAGSFAGYISVWIIKRIFDFMIKMQSSGTLEMSAAVGAEGEVYLTIPKGGAGKVMVNFCGRLREFEAMSENGEEMKTGVRIKVVRISGSTLMVDRMV</sequence>
<feature type="transmembrane region" description="Helical" evidence="1">
    <location>
        <begin position="99"/>
        <end position="118"/>
    </location>
</feature>